<sequence length="635" mass="71224">MLTLIICLLPLASTVSVEVGEISEAETWKNLIVDIDNGTLKHVRFAENTDYTKLNLSSFPGLRALEKNSFDNVLDIESLVLANNSFTSLPDFVFSNLTKLKSLSLSDNQISNVRNLFVGLENLQLLDISRNPIRHFGRGHLFSLTKSVRILTNENILWSISTGVFENSFLKDAEELKRLAATQDQGNVKENEKKEQEVEKAEIATAEEPQDQKIVETLSEHTRLKICKSDGIVTSLEIFSKDEELVEGCVQVPVDISMQVSLVELGIKGFQEDWYRLQSLPIVSLDLSNNEIAEITKETLNDLPSGLTYVNFQGNKIRKIWSQVIENDHLNVLNLRNNLIEEIEEGALAKTNLRELYLAGNQLKSLDFVFSLPNSLTVLLANGNHIISIPDGAFSKLFRLNYLYLDDNKIEAVQNDVFQGLVSLLTLTLARNDIKTIGPSAFRGLRTLQTLDLRHNSIHDLRKGTLAELIGLKQLNLSNNKIVKATFADLARSVDSLHLDYNEIDILEEGNFVQTPTSTLSLTGNRISSIMRGAFNLPTLRDLYLNNNTLTTIEGDSYEGLNRLRRLWLSENKISEIRKGACKNLGSLYILDISKNPFQKLENGALYGLNTAFGTSLYIYQNNLTEIQGGVFDDI</sequence>
<keyword evidence="1" id="KW-0433">Leucine-rich repeat</keyword>
<dbReference type="SMART" id="SM00369">
    <property type="entry name" value="LRR_TYP"/>
    <property type="match status" value="14"/>
</dbReference>
<keyword evidence="3" id="KW-0677">Repeat</keyword>
<dbReference type="InterPro" id="IPR032675">
    <property type="entry name" value="LRR_dom_sf"/>
</dbReference>
<dbReference type="PANTHER" id="PTHR45842">
    <property type="entry name" value="SYNAPTIC ADHESION-LIKE MOLECULE SALM"/>
    <property type="match status" value="1"/>
</dbReference>
<proteinExistence type="predicted"/>
<evidence type="ECO:0000256" key="2">
    <source>
        <dbReference type="ARBA" id="ARBA00022729"/>
    </source>
</evidence>
<evidence type="ECO:0000256" key="3">
    <source>
        <dbReference type="ARBA" id="ARBA00022737"/>
    </source>
</evidence>
<feature type="chain" id="PRO_5026866071" evidence="6">
    <location>
        <begin position="17"/>
        <end position="635"/>
    </location>
</feature>
<dbReference type="PANTHER" id="PTHR45842:SF12">
    <property type="entry name" value="KEKKON 5, ISOFORM A"/>
    <property type="match status" value="1"/>
</dbReference>
<name>A0A6J1PTJ7_9HYME</name>
<dbReference type="OrthoDB" id="2013775at2759"/>
<keyword evidence="4" id="KW-0325">Glycoprotein</keyword>
<dbReference type="AlphaFoldDB" id="A0A6J1PTJ7"/>
<dbReference type="SMART" id="SM00365">
    <property type="entry name" value="LRR_SD22"/>
    <property type="match status" value="6"/>
</dbReference>
<keyword evidence="2 6" id="KW-0732">Signal</keyword>
<feature type="compositionally biased region" description="Basic and acidic residues" evidence="5">
    <location>
        <begin position="187"/>
        <end position="202"/>
    </location>
</feature>
<dbReference type="SUPFAM" id="SSF52075">
    <property type="entry name" value="Outer arm dynein light chain 1"/>
    <property type="match status" value="1"/>
</dbReference>
<dbReference type="SUPFAM" id="SSF52058">
    <property type="entry name" value="L domain-like"/>
    <property type="match status" value="1"/>
</dbReference>
<dbReference type="Pfam" id="PF13855">
    <property type="entry name" value="LRR_8"/>
    <property type="match status" value="4"/>
</dbReference>
<accession>A0A6J1PTJ7</accession>
<protein>
    <submittedName>
        <fullName evidence="8">Insulin-like growth factor-binding protein complex acid labile subunit</fullName>
    </submittedName>
</protein>
<evidence type="ECO:0000313" key="7">
    <source>
        <dbReference type="Proteomes" id="UP000504618"/>
    </source>
</evidence>
<dbReference type="RefSeq" id="XP_024873169.1">
    <property type="nucleotide sequence ID" value="XM_025017401.1"/>
</dbReference>
<dbReference type="InterPro" id="IPR003591">
    <property type="entry name" value="Leu-rich_rpt_typical-subtyp"/>
</dbReference>
<dbReference type="GeneID" id="112455466"/>
<dbReference type="FunFam" id="3.80.10.10:FF:001164">
    <property type="entry name" value="GH01279p"/>
    <property type="match status" value="1"/>
</dbReference>
<feature type="region of interest" description="Disordered" evidence="5">
    <location>
        <begin position="184"/>
        <end position="206"/>
    </location>
</feature>
<dbReference type="Gene3D" id="3.80.10.10">
    <property type="entry name" value="Ribonuclease Inhibitor"/>
    <property type="match status" value="4"/>
</dbReference>
<dbReference type="InterPro" id="IPR050467">
    <property type="entry name" value="LRFN"/>
</dbReference>
<evidence type="ECO:0000256" key="6">
    <source>
        <dbReference type="SAM" id="SignalP"/>
    </source>
</evidence>
<evidence type="ECO:0000313" key="8">
    <source>
        <dbReference type="RefSeq" id="XP_024873169.1"/>
    </source>
</evidence>
<feature type="signal peptide" evidence="6">
    <location>
        <begin position="1"/>
        <end position="16"/>
    </location>
</feature>
<gene>
    <name evidence="8" type="primary">LOC112455466</name>
</gene>
<evidence type="ECO:0000256" key="5">
    <source>
        <dbReference type="SAM" id="MobiDB-lite"/>
    </source>
</evidence>
<organism evidence="7 8">
    <name type="scientific">Temnothorax curvispinosus</name>
    <dbReference type="NCBI Taxonomy" id="300111"/>
    <lineage>
        <taxon>Eukaryota</taxon>
        <taxon>Metazoa</taxon>
        <taxon>Ecdysozoa</taxon>
        <taxon>Arthropoda</taxon>
        <taxon>Hexapoda</taxon>
        <taxon>Insecta</taxon>
        <taxon>Pterygota</taxon>
        <taxon>Neoptera</taxon>
        <taxon>Endopterygota</taxon>
        <taxon>Hymenoptera</taxon>
        <taxon>Apocrita</taxon>
        <taxon>Aculeata</taxon>
        <taxon>Formicoidea</taxon>
        <taxon>Formicidae</taxon>
        <taxon>Myrmicinae</taxon>
        <taxon>Temnothorax</taxon>
    </lineage>
</organism>
<reference evidence="8" key="1">
    <citation type="submission" date="2025-08" db="UniProtKB">
        <authorList>
            <consortium name="RefSeq"/>
        </authorList>
    </citation>
    <scope>IDENTIFICATION</scope>
    <source>
        <tissue evidence="8">Whole body</tissue>
    </source>
</reference>
<dbReference type="Proteomes" id="UP000504618">
    <property type="component" value="Unplaced"/>
</dbReference>
<keyword evidence="7" id="KW-1185">Reference proteome</keyword>
<dbReference type="PROSITE" id="PS51450">
    <property type="entry name" value="LRR"/>
    <property type="match status" value="5"/>
</dbReference>
<evidence type="ECO:0000256" key="4">
    <source>
        <dbReference type="ARBA" id="ARBA00023180"/>
    </source>
</evidence>
<dbReference type="InterPro" id="IPR001611">
    <property type="entry name" value="Leu-rich_rpt"/>
</dbReference>
<evidence type="ECO:0000256" key="1">
    <source>
        <dbReference type="ARBA" id="ARBA00022614"/>
    </source>
</evidence>